<dbReference type="EMBL" id="JAHHHN010000033">
    <property type="protein sequence ID" value="MBW4565231.1"/>
    <property type="molecule type" value="Genomic_DNA"/>
</dbReference>
<reference evidence="1" key="1">
    <citation type="submission" date="2021-05" db="EMBL/GenBank/DDBJ databases">
        <authorList>
            <person name="Pietrasiak N."/>
            <person name="Ward R."/>
            <person name="Stajich J.E."/>
            <person name="Kurbessoian T."/>
        </authorList>
    </citation>
    <scope>NUCLEOTIDE SEQUENCE</scope>
    <source>
        <strain evidence="1">JT2-VF2</strain>
    </source>
</reference>
<name>A0A951UJM4_9NOST</name>
<reference evidence="1" key="2">
    <citation type="journal article" date="2022" name="Microbiol. Resour. Announc.">
        <title>Metagenome Sequencing to Explore Phylogenomics of Terrestrial Cyanobacteria.</title>
        <authorList>
            <person name="Ward R.D."/>
            <person name="Stajich J.E."/>
            <person name="Johansen J.R."/>
            <person name="Huntemann M."/>
            <person name="Clum A."/>
            <person name="Foster B."/>
            <person name="Foster B."/>
            <person name="Roux S."/>
            <person name="Palaniappan K."/>
            <person name="Varghese N."/>
            <person name="Mukherjee S."/>
            <person name="Reddy T.B.K."/>
            <person name="Daum C."/>
            <person name="Copeland A."/>
            <person name="Chen I.A."/>
            <person name="Ivanova N.N."/>
            <person name="Kyrpides N.C."/>
            <person name="Shapiro N."/>
            <person name="Eloe-Fadrosh E.A."/>
            <person name="Pietrasiak N."/>
        </authorList>
    </citation>
    <scope>NUCLEOTIDE SEQUENCE</scope>
    <source>
        <strain evidence="1">JT2-VF2</strain>
    </source>
</reference>
<sequence>MFDQDNASSATITVTVVEVPELTPEEQSDRLHLERKVYSDFLFVAVTK</sequence>
<evidence type="ECO:0000313" key="1">
    <source>
        <dbReference type="EMBL" id="MBW4565231.1"/>
    </source>
</evidence>
<accession>A0A951UJM4</accession>
<comment type="caution">
    <text evidence="1">The sequence shown here is derived from an EMBL/GenBank/DDBJ whole genome shotgun (WGS) entry which is preliminary data.</text>
</comment>
<gene>
    <name evidence="1" type="ORF">KME32_29930</name>
</gene>
<evidence type="ECO:0000313" key="2">
    <source>
        <dbReference type="Proteomes" id="UP000715781"/>
    </source>
</evidence>
<organism evidence="1 2">
    <name type="scientific">Mojavia pulchra JT2-VF2</name>
    <dbReference type="NCBI Taxonomy" id="287848"/>
    <lineage>
        <taxon>Bacteria</taxon>
        <taxon>Bacillati</taxon>
        <taxon>Cyanobacteriota</taxon>
        <taxon>Cyanophyceae</taxon>
        <taxon>Nostocales</taxon>
        <taxon>Nostocaceae</taxon>
    </lineage>
</organism>
<dbReference type="Proteomes" id="UP000715781">
    <property type="component" value="Unassembled WGS sequence"/>
</dbReference>
<dbReference type="AlphaFoldDB" id="A0A951UJM4"/>
<proteinExistence type="predicted"/>
<protein>
    <submittedName>
        <fullName evidence="1">Uncharacterized protein</fullName>
    </submittedName>
</protein>